<reference evidence="6" key="2">
    <citation type="submission" date="2025-08" db="UniProtKB">
        <authorList>
            <consortium name="Ensembl"/>
        </authorList>
    </citation>
    <scope>IDENTIFICATION</scope>
    <source>
        <strain evidence="6">Isolate ISIS603380</strain>
    </source>
</reference>
<reference evidence="6" key="3">
    <citation type="submission" date="2025-09" db="UniProtKB">
        <authorList>
            <consortium name="Ensembl"/>
        </authorList>
    </citation>
    <scope>IDENTIFICATION</scope>
    <source>
        <strain evidence="6">Isolate ISIS603380</strain>
    </source>
</reference>
<evidence type="ECO:0000256" key="4">
    <source>
        <dbReference type="PROSITE-ProRule" id="PRU00239"/>
    </source>
</evidence>
<keyword evidence="2" id="KW-0645">Protease</keyword>
<dbReference type="HOGENOM" id="CLU_010982_0_2_1"/>
<dbReference type="InterPro" id="IPR011992">
    <property type="entry name" value="EF-hand-dom_pair"/>
</dbReference>
<dbReference type="Gene3D" id="1.10.238.10">
    <property type="entry name" value="EF-hand"/>
    <property type="match status" value="1"/>
</dbReference>
<dbReference type="InParanoid" id="G3UGM0"/>
<dbReference type="STRING" id="9785.ENSLAFP00000026978"/>
<accession>G3UGM0</accession>
<evidence type="ECO:0000256" key="3">
    <source>
        <dbReference type="PIRSR" id="PIRSR622684-1"/>
    </source>
</evidence>
<keyword evidence="7" id="KW-1185">Reference proteome</keyword>
<feature type="active site" evidence="3">
    <location>
        <position position="73"/>
    </location>
</feature>
<dbReference type="GO" id="GO:0005737">
    <property type="term" value="C:cytoplasm"/>
    <property type="evidence" value="ECO:0007669"/>
    <property type="project" value="TreeGrafter"/>
</dbReference>
<evidence type="ECO:0000313" key="7">
    <source>
        <dbReference type="Proteomes" id="UP000007646"/>
    </source>
</evidence>
<dbReference type="InterPro" id="IPR038765">
    <property type="entry name" value="Papain-like_cys_pep_sf"/>
</dbReference>
<dbReference type="Gene3D" id="3.90.70.10">
    <property type="entry name" value="Cysteine proteinases"/>
    <property type="match status" value="1"/>
</dbReference>
<keyword evidence="2" id="KW-0378">Hydrolase</keyword>
<dbReference type="InterPro" id="IPR001300">
    <property type="entry name" value="Peptidase_C2_calpain_cat"/>
</dbReference>
<dbReference type="GO" id="GO:0006508">
    <property type="term" value="P:proteolysis"/>
    <property type="evidence" value="ECO:0007669"/>
    <property type="project" value="UniProtKB-KW"/>
</dbReference>
<evidence type="ECO:0000256" key="1">
    <source>
        <dbReference type="ARBA" id="ARBA00007623"/>
    </source>
</evidence>
<comment type="caution">
    <text evidence="4">Lacks conserved residue(s) required for the propagation of feature annotation.</text>
</comment>
<evidence type="ECO:0000313" key="6">
    <source>
        <dbReference type="Ensembl" id="ENSLAFP00000026978.1"/>
    </source>
</evidence>
<dbReference type="InterPro" id="IPR022684">
    <property type="entry name" value="Calpain_cysteine_protease"/>
</dbReference>
<dbReference type="SUPFAM" id="SSF54001">
    <property type="entry name" value="Cysteine proteinases"/>
    <property type="match status" value="1"/>
</dbReference>
<dbReference type="Ensembl" id="ENSLAFT00000034787.1">
    <property type="protein sequence ID" value="ENSLAFP00000026978.1"/>
    <property type="gene ID" value="ENSLAFG00000029281.1"/>
</dbReference>
<dbReference type="OMA" id="THKMSLG"/>
<organism evidence="6 7">
    <name type="scientific">Loxodonta africana</name>
    <name type="common">African elephant</name>
    <dbReference type="NCBI Taxonomy" id="9785"/>
    <lineage>
        <taxon>Eukaryota</taxon>
        <taxon>Metazoa</taxon>
        <taxon>Chordata</taxon>
        <taxon>Craniata</taxon>
        <taxon>Vertebrata</taxon>
        <taxon>Euteleostomi</taxon>
        <taxon>Mammalia</taxon>
        <taxon>Eutheria</taxon>
        <taxon>Afrotheria</taxon>
        <taxon>Proboscidea</taxon>
        <taxon>Elephantidae</taxon>
        <taxon>Loxodonta</taxon>
    </lineage>
</organism>
<sequence length="484" mass="54263">RLHGSYEVMRGGQMNEAFVDFTGGVGEVLYLRQGTPGLFTALRHALAKESLVGVTALSDRGEYRTEDGLVKGHAYSVTGMHKVSLGFTKVRLLRLRNPWRVEWNGAWSDTQQLSIVSTKYRDCNFLRLIIQYILIHFFSSFPPPTINCSFAFGSRSESLMLRWRLFYVTIQPFDRRGFFHRRSHYLSVLNSPHPTGPLCALGARPGAAVSGAGRRGEEGARAGDLVPLLLRAEEALSAHQLQVLLSIALEPGELCVWGGVAGSLGQESLQPELDPLVPRALVLIHDPAGRPQWRVLWQDLWPGSRHSQAVKGWECSCCELTQNHSVRVNALKTLTMASTQDVPIARAHTRNPGEIGLRTCKQLLQCFGHGRSLALPHFQQLWGCLLEWQVPLLRFRFKGVTLTYTACALSTVLSSLSRFHLNNQLTQLLTSCYRDSRLRVDFERFVSCVAQLTCIFRHCSQHLDGSEGVVCLTHRQWMEVATFS</sequence>
<evidence type="ECO:0000256" key="2">
    <source>
        <dbReference type="ARBA" id="ARBA00022670"/>
    </source>
</evidence>
<dbReference type="PROSITE" id="PS50203">
    <property type="entry name" value="CALPAIN_CAT"/>
    <property type="match status" value="1"/>
</dbReference>
<name>G3UGM0_LOXAF</name>
<proteinExistence type="inferred from homology"/>
<comment type="similarity">
    <text evidence="1">Belongs to the peptidase C2 family.</text>
</comment>
<dbReference type="eggNOG" id="KOG0045">
    <property type="taxonomic scope" value="Eukaryota"/>
</dbReference>
<dbReference type="GO" id="GO:0004198">
    <property type="term" value="F:calcium-dependent cysteine-type endopeptidase activity"/>
    <property type="evidence" value="ECO:0007669"/>
    <property type="project" value="InterPro"/>
</dbReference>
<dbReference type="GeneTree" id="ENSGT00940000161901"/>
<protein>
    <recommendedName>
        <fullName evidence="5">Calpain catalytic domain-containing protein</fullName>
    </recommendedName>
</protein>
<dbReference type="Pfam" id="PF00648">
    <property type="entry name" value="Peptidase_C2"/>
    <property type="match status" value="1"/>
</dbReference>
<reference evidence="6 7" key="1">
    <citation type="submission" date="2009-06" db="EMBL/GenBank/DDBJ databases">
        <title>The Genome Sequence of Loxodonta africana (African elephant).</title>
        <authorList>
            <person name="Di Palma F."/>
            <person name="Heiman D."/>
            <person name="Young S."/>
            <person name="Johnson J."/>
            <person name="Lander E.S."/>
            <person name="Lindblad-Toh K."/>
        </authorList>
    </citation>
    <scope>NUCLEOTIDE SEQUENCE [LARGE SCALE GENOMIC DNA]</scope>
    <source>
        <strain evidence="6 7">Isolate ISIS603380</strain>
    </source>
</reference>
<dbReference type="PANTHER" id="PTHR10183:SF280">
    <property type="entry name" value="CALPAIN-12"/>
    <property type="match status" value="1"/>
</dbReference>
<dbReference type="AlphaFoldDB" id="G3UGM0"/>
<dbReference type="PANTHER" id="PTHR10183">
    <property type="entry name" value="CALPAIN"/>
    <property type="match status" value="1"/>
</dbReference>
<feature type="active site" evidence="3">
    <location>
        <position position="97"/>
    </location>
</feature>
<evidence type="ECO:0000259" key="5">
    <source>
        <dbReference type="PROSITE" id="PS50203"/>
    </source>
</evidence>
<dbReference type="SUPFAM" id="SSF47473">
    <property type="entry name" value="EF-hand"/>
    <property type="match status" value="1"/>
</dbReference>
<dbReference type="Proteomes" id="UP000007646">
    <property type="component" value="Unassembled WGS sequence"/>
</dbReference>
<feature type="domain" description="Calpain catalytic" evidence="5">
    <location>
        <begin position="1"/>
        <end position="110"/>
    </location>
</feature>